<dbReference type="InterPro" id="IPR029016">
    <property type="entry name" value="GAF-like_dom_sf"/>
</dbReference>
<dbReference type="GO" id="GO:0006355">
    <property type="term" value="P:regulation of DNA-templated transcription"/>
    <property type="evidence" value="ECO:0007669"/>
    <property type="project" value="InterPro"/>
</dbReference>
<dbReference type="Pfam" id="PF00989">
    <property type="entry name" value="PAS"/>
    <property type="match status" value="1"/>
</dbReference>
<dbReference type="SMART" id="SM00091">
    <property type="entry name" value="PAS"/>
    <property type="match status" value="1"/>
</dbReference>
<evidence type="ECO:0000256" key="2">
    <source>
        <dbReference type="ARBA" id="ARBA00012438"/>
    </source>
</evidence>
<evidence type="ECO:0000256" key="4">
    <source>
        <dbReference type="ARBA" id="ARBA00022679"/>
    </source>
</evidence>
<dbReference type="InterPro" id="IPR011712">
    <property type="entry name" value="Sig_transdc_His_kin_sub3_dim/P"/>
</dbReference>
<dbReference type="CDD" id="cd16917">
    <property type="entry name" value="HATPase_UhpB-NarQ-NarX-like"/>
    <property type="match status" value="1"/>
</dbReference>
<dbReference type="PANTHER" id="PTHR24421:SF10">
    <property type="entry name" value="NITRATE_NITRITE SENSOR PROTEIN NARQ"/>
    <property type="match status" value="1"/>
</dbReference>
<dbReference type="Gene3D" id="3.30.450.40">
    <property type="match status" value="1"/>
</dbReference>
<dbReference type="CDD" id="cd00130">
    <property type="entry name" value="PAS"/>
    <property type="match status" value="1"/>
</dbReference>
<sequence length="651" mass="73325">MTQTLKAAILTGSFMLLAGLMLEAGPDLYTWGRYLFVLLIFGSGVWFRYAGVVAAGLMSFSVLVSHSFLMSTQMWLSLSHAALIPAVGVLAGLYWISVKEFTAMQHYTMAWYKKMRKKHYNKTRARIEQDKQLATLSDYSQRVAFCADIEDVIRIGLDLARDTMRVDAVAIYSLPAEDETLYLVSSCGLQAKEAAKNQPIPLGEGFNGKAAESGNLVVAYDFQKDFEVSDALRDEEFRAVAVVPLVSRNKIMGTLMVANRRHHIFSAQELLVLETLGHQLGMAKENTILTDVQQTMQKQLRESEKQYRGIFEKTNDIIWLEDGEGNIISANKACANMLGIELSRLKKENIFTYIPHEQAQKAKLVRQQLFNGTIAEKSYDQTIVNNEGTEIILKVTTNLLDNGDIPGFQHIAKDITEERKLHENQQFYIEHITRAQEEERLRISRELHDSTAQSLIVVLHQLEKYLVSSDHLRLGDSRFLFNVAEQVKAILQEVRQFSRDLRPSILDDLGLVPSLEWYIDELNRTHGLKVDLNIIGQKQMLRPEIRVSLFRIIQEALRNVMRHAEANNAKVKIEFDNNEVRVVVQDNGKGFDAEPLGDLLRNGKLGLAGMHERAKILGGSIEISSAKGAGTTIFIAVPLVSDHLLAEVGQK</sequence>
<dbReference type="RefSeq" id="WP_008516738.1">
    <property type="nucleotide sequence ID" value="NZ_ACJM01000008.1"/>
</dbReference>
<evidence type="ECO:0000256" key="3">
    <source>
        <dbReference type="ARBA" id="ARBA00022553"/>
    </source>
</evidence>
<evidence type="ECO:0000256" key="7">
    <source>
        <dbReference type="ARBA" id="ARBA00022840"/>
    </source>
</evidence>
<dbReference type="PROSITE" id="PS50112">
    <property type="entry name" value="PAS"/>
    <property type="match status" value="1"/>
</dbReference>
<evidence type="ECO:0000313" key="12">
    <source>
        <dbReference type="EMBL" id="EEG77344.1"/>
    </source>
</evidence>
<dbReference type="InterPro" id="IPR005467">
    <property type="entry name" value="His_kinase_dom"/>
</dbReference>
<dbReference type="InterPro" id="IPR003594">
    <property type="entry name" value="HATPase_dom"/>
</dbReference>
<dbReference type="OrthoDB" id="9781904at2"/>
<keyword evidence="13" id="KW-1185">Reference proteome</keyword>
<evidence type="ECO:0000259" key="9">
    <source>
        <dbReference type="PROSITE" id="PS50109"/>
    </source>
</evidence>
<comment type="catalytic activity">
    <reaction evidence="1">
        <text>ATP + protein L-histidine = ADP + protein N-phospho-L-histidine.</text>
        <dbReference type="EC" id="2.7.13.3"/>
    </reaction>
</comment>
<accession>C0GH42</accession>
<dbReference type="InterPro" id="IPR035965">
    <property type="entry name" value="PAS-like_dom_sf"/>
</dbReference>
<reference evidence="12 13" key="1">
    <citation type="submission" date="2009-02" db="EMBL/GenBank/DDBJ databases">
        <title>Sequencing of the draft genome and assembly of Dethiobacter alkaliphilus AHT 1.</title>
        <authorList>
            <consortium name="US DOE Joint Genome Institute (JGI-PGF)"/>
            <person name="Lucas S."/>
            <person name="Copeland A."/>
            <person name="Lapidus A."/>
            <person name="Glavina del Rio T."/>
            <person name="Dalin E."/>
            <person name="Tice H."/>
            <person name="Bruce D."/>
            <person name="Goodwin L."/>
            <person name="Pitluck S."/>
            <person name="Larimer F."/>
            <person name="Land M.L."/>
            <person name="Hauser L."/>
            <person name="Muyzer G."/>
        </authorList>
    </citation>
    <scope>NUCLEOTIDE SEQUENCE [LARGE SCALE GENOMIC DNA]</scope>
    <source>
        <strain evidence="12 13">AHT 1</strain>
    </source>
</reference>
<dbReference type="EMBL" id="ACJM01000008">
    <property type="protein sequence ID" value="EEG77344.1"/>
    <property type="molecule type" value="Genomic_DNA"/>
</dbReference>
<feature type="domain" description="PAS" evidence="10">
    <location>
        <begin position="303"/>
        <end position="373"/>
    </location>
</feature>
<gene>
    <name evidence="12" type="ORF">DealDRAFT_1801</name>
</gene>
<dbReference type="InterPro" id="IPR050482">
    <property type="entry name" value="Sensor_HK_TwoCompSys"/>
</dbReference>
<organism evidence="12 13">
    <name type="scientific">Dethiobacter alkaliphilus AHT 1</name>
    <dbReference type="NCBI Taxonomy" id="555088"/>
    <lineage>
        <taxon>Bacteria</taxon>
        <taxon>Bacillati</taxon>
        <taxon>Bacillota</taxon>
        <taxon>Dethiobacteria</taxon>
        <taxon>Dethiobacterales</taxon>
        <taxon>Dethiobacteraceae</taxon>
        <taxon>Dethiobacter</taxon>
    </lineage>
</organism>
<dbReference type="Pfam" id="PF13185">
    <property type="entry name" value="GAF_2"/>
    <property type="match status" value="1"/>
</dbReference>
<dbReference type="SMART" id="SM00065">
    <property type="entry name" value="GAF"/>
    <property type="match status" value="1"/>
</dbReference>
<dbReference type="Gene3D" id="3.30.450.20">
    <property type="entry name" value="PAS domain"/>
    <property type="match status" value="1"/>
</dbReference>
<dbReference type="GO" id="GO:0000155">
    <property type="term" value="F:phosphorelay sensor kinase activity"/>
    <property type="evidence" value="ECO:0007669"/>
    <property type="project" value="InterPro"/>
</dbReference>
<dbReference type="GO" id="GO:0005524">
    <property type="term" value="F:ATP binding"/>
    <property type="evidence" value="ECO:0007669"/>
    <property type="project" value="UniProtKB-KW"/>
</dbReference>
<name>C0GH42_DETAL</name>
<protein>
    <recommendedName>
        <fullName evidence="2">histidine kinase</fullName>
        <ecNumber evidence="2">2.7.13.3</ecNumber>
    </recommendedName>
</protein>
<dbReference type="SUPFAM" id="SSF55874">
    <property type="entry name" value="ATPase domain of HSP90 chaperone/DNA topoisomerase II/histidine kinase"/>
    <property type="match status" value="1"/>
</dbReference>
<dbReference type="PROSITE" id="PS51290">
    <property type="entry name" value="CRIC"/>
    <property type="match status" value="1"/>
</dbReference>
<evidence type="ECO:0000259" key="10">
    <source>
        <dbReference type="PROSITE" id="PS50112"/>
    </source>
</evidence>
<feature type="domain" description="Histidine kinase" evidence="9">
    <location>
        <begin position="484"/>
        <end position="641"/>
    </location>
</feature>
<dbReference type="PROSITE" id="PS50109">
    <property type="entry name" value="HIS_KIN"/>
    <property type="match status" value="1"/>
</dbReference>
<proteinExistence type="predicted"/>
<dbReference type="STRING" id="555088.DealDRAFT_1801"/>
<dbReference type="Pfam" id="PF02518">
    <property type="entry name" value="HATPase_c"/>
    <property type="match status" value="1"/>
</dbReference>
<dbReference type="EC" id="2.7.13.3" evidence="2"/>
<evidence type="ECO:0000313" key="13">
    <source>
        <dbReference type="Proteomes" id="UP000006443"/>
    </source>
</evidence>
<dbReference type="Gene3D" id="3.30.565.10">
    <property type="entry name" value="Histidine kinase-like ATPase, C-terminal domain"/>
    <property type="match status" value="1"/>
</dbReference>
<dbReference type="InterPro" id="IPR000014">
    <property type="entry name" value="PAS"/>
</dbReference>
<keyword evidence="6 12" id="KW-0418">Kinase</keyword>
<evidence type="ECO:0000259" key="11">
    <source>
        <dbReference type="PROSITE" id="PS51290"/>
    </source>
</evidence>
<dbReference type="Proteomes" id="UP000006443">
    <property type="component" value="Unassembled WGS sequence"/>
</dbReference>
<dbReference type="SUPFAM" id="SSF55781">
    <property type="entry name" value="GAF domain-like"/>
    <property type="match status" value="1"/>
</dbReference>
<keyword evidence="4" id="KW-0808">Transferase</keyword>
<dbReference type="InterPro" id="IPR036890">
    <property type="entry name" value="HATPase_C_sf"/>
</dbReference>
<feature type="domain" description="CRIC" evidence="11">
    <location>
        <begin position="424"/>
        <end position="512"/>
    </location>
</feature>
<dbReference type="GO" id="GO:0046983">
    <property type="term" value="F:protein dimerization activity"/>
    <property type="evidence" value="ECO:0007669"/>
    <property type="project" value="InterPro"/>
</dbReference>
<dbReference type="AlphaFoldDB" id="C0GH42"/>
<dbReference type="InterPro" id="IPR013767">
    <property type="entry name" value="PAS_fold"/>
</dbReference>
<keyword evidence="8" id="KW-0902">Two-component regulatory system</keyword>
<keyword evidence="3" id="KW-0597">Phosphoprotein</keyword>
<keyword evidence="7" id="KW-0067">ATP-binding</keyword>
<dbReference type="InterPro" id="IPR017874">
    <property type="entry name" value="CRIC_domain"/>
</dbReference>
<comment type="caution">
    <text evidence="12">The sequence shown here is derived from an EMBL/GenBank/DDBJ whole genome shotgun (WGS) entry which is preliminary data.</text>
</comment>
<dbReference type="GO" id="GO:0016020">
    <property type="term" value="C:membrane"/>
    <property type="evidence" value="ECO:0007669"/>
    <property type="project" value="InterPro"/>
</dbReference>
<dbReference type="SMART" id="SM00387">
    <property type="entry name" value="HATPase_c"/>
    <property type="match status" value="1"/>
</dbReference>
<keyword evidence="5" id="KW-0547">Nucleotide-binding</keyword>
<evidence type="ECO:0000256" key="5">
    <source>
        <dbReference type="ARBA" id="ARBA00022741"/>
    </source>
</evidence>
<dbReference type="SUPFAM" id="SSF55785">
    <property type="entry name" value="PYP-like sensor domain (PAS domain)"/>
    <property type="match status" value="1"/>
</dbReference>
<evidence type="ECO:0000256" key="1">
    <source>
        <dbReference type="ARBA" id="ARBA00000085"/>
    </source>
</evidence>
<dbReference type="eggNOG" id="COG4585">
    <property type="taxonomic scope" value="Bacteria"/>
</dbReference>
<evidence type="ECO:0000256" key="6">
    <source>
        <dbReference type="ARBA" id="ARBA00022777"/>
    </source>
</evidence>
<dbReference type="NCBIfam" id="TIGR00229">
    <property type="entry name" value="sensory_box"/>
    <property type="match status" value="1"/>
</dbReference>
<evidence type="ECO:0000256" key="8">
    <source>
        <dbReference type="ARBA" id="ARBA00023012"/>
    </source>
</evidence>
<dbReference type="Pfam" id="PF07730">
    <property type="entry name" value="HisKA_3"/>
    <property type="match status" value="1"/>
</dbReference>
<dbReference type="Gene3D" id="1.20.5.1930">
    <property type="match status" value="1"/>
</dbReference>
<dbReference type="InterPro" id="IPR003018">
    <property type="entry name" value="GAF"/>
</dbReference>
<dbReference type="PANTHER" id="PTHR24421">
    <property type="entry name" value="NITRATE/NITRITE SENSOR PROTEIN NARX-RELATED"/>
    <property type="match status" value="1"/>
</dbReference>